<dbReference type="SUPFAM" id="SSF55961">
    <property type="entry name" value="Bet v1-like"/>
    <property type="match status" value="1"/>
</dbReference>
<proteinExistence type="predicted"/>
<protein>
    <submittedName>
        <fullName evidence="1">Unannotated protein</fullName>
    </submittedName>
</protein>
<dbReference type="AlphaFoldDB" id="A0A6J6NGS6"/>
<gene>
    <name evidence="1" type="ORF">UFOPK2334_01458</name>
</gene>
<dbReference type="InterPro" id="IPR023393">
    <property type="entry name" value="START-like_dom_sf"/>
</dbReference>
<evidence type="ECO:0000313" key="1">
    <source>
        <dbReference type="EMBL" id="CAB4685830.1"/>
    </source>
</evidence>
<name>A0A6J6NGS6_9ZZZZ</name>
<reference evidence="1" key="1">
    <citation type="submission" date="2020-05" db="EMBL/GenBank/DDBJ databases">
        <authorList>
            <person name="Chiriac C."/>
            <person name="Salcher M."/>
            <person name="Ghai R."/>
            <person name="Kavagutti S V."/>
        </authorList>
    </citation>
    <scope>NUCLEOTIDE SEQUENCE</scope>
</reference>
<organism evidence="1">
    <name type="scientific">freshwater metagenome</name>
    <dbReference type="NCBI Taxonomy" id="449393"/>
    <lineage>
        <taxon>unclassified sequences</taxon>
        <taxon>metagenomes</taxon>
        <taxon>ecological metagenomes</taxon>
    </lineage>
</organism>
<sequence length="193" mass="21819">MQNIVTLYEVMIFQFWGATPEEIDSPVVGDDICSDATLIATRSITISAPPQDVFPWLRQMGFGRAGWYSYDWLDNLGRKSATTIHEEWQIVKAGDKVPSGPISFTAAIVEAPRHFVLEIRSLGKKRPKLHFTLAYELRDDPQGTRLVTRMRSRIDFPFGSLVEKLILGPGDGFMLRRQLLTINKNVSSNAQHN</sequence>
<dbReference type="EMBL" id="CAEZXA010000174">
    <property type="protein sequence ID" value="CAB4685830.1"/>
    <property type="molecule type" value="Genomic_DNA"/>
</dbReference>
<accession>A0A6J6NGS6</accession>
<dbReference type="Gene3D" id="3.30.530.20">
    <property type="match status" value="1"/>
</dbReference>